<dbReference type="Proteomes" id="UP001064489">
    <property type="component" value="Chromosome 2"/>
</dbReference>
<sequence>MVVSSTVLFLAFSKQKPFSTSANHLSRDSSKQTLRSCLYTEGKKKQKTKKKKKRVHFAENVKETTGNGEEYRREQSKKFTTEKGINQEEIPPSFFKYDNLGCYTIYSDTEDEKPNELDYPSSLDDTFVGIEHGADVEDGIRRTYNCGGIIGVAFVGLSHDHFPTSLSHWVLYCVSGDKRYRERFILIKVSLIFFFSLKLNVWLQGKCLSADLFGASGWFLYCMHGSSGCLGCYTKPKLVNSADQPSKGLRVQGHTSKKPNLLEDFWTTSTCDMDNSAVQSQGSISSIGANNLTLDTHGGAGSASGPSEFVNHGLLLWNQTRQRWLGNKRSENPAQQVREPKLNTHCLCMVKQFWLCSWNATYDSLLGSNKPFPQPIPLPEMVDFLVDIWEQEGMYD</sequence>
<evidence type="ECO:0000313" key="3">
    <source>
        <dbReference type="Proteomes" id="UP001064489"/>
    </source>
</evidence>
<dbReference type="Pfam" id="PF13259">
    <property type="entry name" value="clamp_Gag1-like"/>
    <property type="match status" value="1"/>
</dbReference>
<feature type="domain" description="Gag1-like clamp" evidence="1">
    <location>
        <begin position="269"/>
        <end position="396"/>
    </location>
</feature>
<comment type="caution">
    <text evidence="2">The sequence shown here is derived from an EMBL/GenBank/DDBJ whole genome shotgun (WGS) entry which is preliminary data.</text>
</comment>
<dbReference type="PANTHER" id="PTHR33373">
    <property type="entry name" value="OS07G0479600 PROTEIN"/>
    <property type="match status" value="1"/>
</dbReference>
<dbReference type="PANTHER" id="PTHR33373:SF1">
    <property type="entry name" value="DUF4050 DOMAIN-CONTAINING PROTEIN"/>
    <property type="match status" value="1"/>
</dbReference>
<protein>
    <recommendedName>
        <fullName evidence="1">Gag1-like clamp domain-containing protein</fullName>
    </recommendedName>
</protein>
<evidence type="ECO:0000259" key="1">
    <source>
        <dbReference type="Pfam" id="PF13259"/>
    </source>
</evidence>
<proteinExistence type="predicted"/>
<gene>
    <name evidence="2" type="ORF">LWI28_004995</name>
</gene>
<evidence type="ECO:0000313" key="2">
    <source>
        <dbReference type="EMBL" id="KAI9160091.1"/>
    </source>
</evidence>
<accession>A0AAD5NI50</accession>
<organism evidence="2 3">
    <name type="scientific">Acer negundo</name>
    <name type="common">Box elder</name>
    <dbReference type="NCBI Taxonomy" id="4023"/>
    <lineage>
        <taxon>Eukaryota</taxon>
        <taxon>Viridiplantae</taxon>
        <taxon>Streptophyta</taxon>
        <taxon>Embryophyta</taxon>
        <taxon>Tracheophyta</taxon>
        <taxon>Spermatophyta</taxon>
        <taxon>Magnoliopsida</taxon>
        <taxon>eudicotyledons</taxon>
        <taxon>Gunneridae</taxon>
        <taxon>Pentapetalae</taxon>
        <taxon>rosids</taxon>
        <taxon>malvids</taxon>
        <taxon>Sapindales</taxon>
        <taxon>Sapindaceae</taxon>
        <taxon>Hippocastanoideae</taxon>
        <taxon>Acereae</taxon>
        <taxon>Acer</taxon>
    </lineage>
</organism>
<reference evidence="2" key="1">
    <citation type="journal article" date="2022" name="Plant J.">
        <title>Strategies of tolerance reflected in two North American maple genomes.</title>
        <authorList>
            <person name="McEvoy S.L."/>
            <person name="Sezen U.U."/>
            <person name="Trouern-Trend A."/>
            <person name="McMahon S.M."/>
            <person name="Schaberg P.G."/>
            <person name="Yang J."/>
            <person name="Wegrzyn J.L."/>
            <person name="Swenson N.G."/>
        </authorList>
    </citation>
    <scope>NUCLEOTIDE SEQUENCE</scope>
    <source>
        <strain evidence="2">91603</strain>
    </source>
</reference>
<keyword evidence="3" id="KW-1185">Reference proteome</keyword>
<dbReference type="AlphaFoldDB" id="A0AAD5NI50"/>
<reference evidence="2" key="2">
    <citation type="submission" date="2023-02" db="EMBL/GenBank/DDBJ databases">
        <authorList>
            <person name="Swenson N.G."/>
            <person name="Wegrzyn J.L."/>
            <person name="Mcevoy S.L."/>
        </authorList>
    </citation>
    <scope>NUCLEOTIDE SEQUENCE</scope>
    <source>
        <strain evidence="2">91603</strain>
        <tissue evidence="2">Leaf</tissue>
    </source>
</reference>
<dbReference type="InterPro" id="IPR025124">
    <property type="entry name" value="Gag1-like_clamp"/>
</dbReference>
<dbReference type="EMBL" id="JAJSOW010000106">
    <property type="protein sequence ID" value="KAI9160091.1"/>
    <property type="molecule type" value="Genomic_DNA"/>
</dbReference>
<name>A0AAD5NI50_ACENE</name>